<evidence type="ECO:0000259" key="1">
    <source>
        <dbReference type="PROSITE" id="PS50404"/>
    </source>
</evidence>
<dbReference type="PROSITE" id="PS50404">
    <property type="entry name" value="GST_NTER"/>
    <property type="match status" value="1"/>
</dbReference>
<feature type="domain" description="GST N-terminal" evidence="1">
    <location>
        <begin position="1"/>
        <end position="80"/>
    </location>
</feature>
<dbReference type="PANTHER" id="PTHR11571">
    <property type="entry name" value="GLUTATHIONE S-TRANSFERASE"/>
    <property type="match status" value="1"/>
</dbReference>
<name>A0A078AD67_STYLE</name>
<dbReference type="SUPFAM" id="SSF52833">
    <property type="entry name" value="Thioredoxin-like"/>
    <property type="match status" value="1"/>
</dbReference>
<dbReference type="SFLD" id="SFLDS00019">
    <property type="entry name" value="Glutathione_Transferase_(cytos"/>
    <property type="match status" value="1"/>
</dbReference>
<organism evidence="3 4">
    <name type="scientific">Stylonychia lemnae</name>
    <name type="common">Ciliate</name>
    <dbReference type="NCBI Taxonomy" id="5949"/>
    <lineage>
        <taxon>Eukaryota</taxon>
        <taxon>Sar</taxon>
        <taxon>Alveolata</taxon>
        <taxon>Ciliophora</taxon>
        <taxon>Intramacronucleata</taxon>
        <taxon>Spirotrichea</taxon>
        <taxon>Stichotrichia</taxon>
        <taxon>Sporadotrichida</taxon>
        <taxon>Oxytrichidae</taxon>
        <taxon>Stylonychinae</taxon>
        <taxon>Stylonychia</taxon>
    </lineage>
</organism>
<dbReference type="InterPro" id="IPR036249">
    <property type="entry name" value="Thioredoxin-like_sf"/>
</dbReference>
<dbReference type="CDD" id="cd03039">
    <property type="entry name" value="GST_N_Sigma_like"/>
    <property type="match status" value="1"/>
</dbReference>
<reference evidence="3 4" key="1">
    <citation type="submission" date="2014-06" db="EMBL/GenBank/DDBJ databases">
        <authorList>
            <person name="Swart Estienne"/>
        </authorList>
    </citation>
    <scope>NUCLEOTIDE SEQUENCE [LARGE SCALE GENOMIC DNA]</scope>
    <source>
        <strain evidence="3 4">130c</strain>
    </source>
</reference>
<evidence type="ECO:0000313" key="4">
    <source>
        <dbReference type="Proteomes" id="UP000039865"/>
    </source>
</evidence>
<feature type="domain" description="GST C-terminal" evidence="2">
    <location>
        <begin position="84"/>
        <end position="213"/>
    </location>
</feature>
<dbReference type="InterPro" id="IPR036282">
    <property type="entry name" value="Glutathione-S-Trfase_C_sf"/>
</dbReference>
<accession>A0A078AD67</accession>
<dbReference type="AlphaFoldDB" id="A0A078AD67"/>
<dbReference type="EMBL" id="CCKQ01008718">
    <property type="protein sequence ID" value="CDW80180.1"/>
    <property type="molecule type" value="Genomic_DNA"/>
</dbReference>
<dbReference type="PROSITE" id="PS50405">
    <property type="entry name" value="GST_CTER"/>
    <property type="match status" value="1"/>
</dbReference>
<dbReference type="Proteomes" id="UP000039865">
    <property type="component" value="Unassembled WGS sequence"/>
</dbReference>
<dbReference type="Gene3D" id="1.20.1050.10">
    <property type="match status" value="1"/>
</dbReference>
<evidence type="ECO:0000259" key="2">
    <source>
        <dbReference type="PROSITE" id="PS50405"/>
    </source>
</evidence>
<evidence type="ECO:0000313" key="3">
    <source>
        <dbReference type="EMBL" id="CDW80180.1"/>
    </source>
</evidence>
<dbReference type="Gene3D" id="3.40.30.10">
    <property type="entry name" value="Glutaredoxin"/>
    <property type="match status" value="1"/>
</dbReference>
<dbReference type="Pfam" id="PF14497">
    <property type="entry name" value="GST_C_3"/>
    <property type="match status" value="1"/>
</dbReference>
<dbReference type="CDD" id="cd03192">
    <property type="entry name" value="GST_C_Sigma_like"/>
    <property type="match status" value="1"/>
</dbReference>
<gene>
    <name evidence="3" type="primary">Contig3589.g158</name>
    <name evidence="3" type="ORF">STYLEM_9176</name>
</gene>
<dbReference type="GO" id="GO:0004364">
    <property type="term" value="F:glutathione transferase activity"/>
    <property type="evidence" value="ECO:0007669"/>
    <property type="project" value="TreeGrafter"/>
</dbReference>
<dbReference type="OMA" id="GHATAIC"/>
<protein>
    <recommendedName>
        <fullName evidence="5">Glutathione s-transferase</fullName>
    </recommendedName>
</protein>
<dbReference type="Pfam" id="PF02798">
    <property type="entry name" value="GST_N"/>
    <property type="match status" value="1"/>
</dbReference>
<sequence length="213" mass="23641">MSIKIHYFAGYGRAEAIRMLLAHAKVPYEDVHYTFAQVPEVKASGILEFGQLPAVEREGKFYCQSVACLRGLGIMLENGYYPTDAYQAYLVDSIVDAVGDIYFSYFTAAFNPNEDAKKAQLEAFLATTLPKFLAAFEKRLEGNSSPDKIVGDKHTIADFALAGLAYSSFLNEANPMKAQTLEVASKFPKLLDYFNGLGETLKEHLATRKPSPW</sequence>
<dbReference type="GO" id="GO:0006749">
    <property type="term" value="P:glutathione metabolic process"/>
    <property type="evidence" value="ECO:0007669"/>
    <property type="project" value="TreeGrafter"/>
</dbReference>
<dbReference type="SUPFAM" id="SSF47616">
    <property type="entry name" value="GST C-terminal domain-like"/>
    <property type="match status" value="1"/>
</dbReference>
<keyword evidence="4" id="KW-1185">Reference proteome</keyword>
<dbReference type="InterPro" id="IPR004046">
    <property type="entry name" value="GST_C"/>
</dbReference>
<proteinExistence type="predicted"/>
<dbReference type="InterPro" id="IPR050213">
    <property type="entry name" value="GST_superfamily"/>
</dbReference>
<dbReference type="InParanoid" id="A0A078AD67"/>
<dbReference type="OrthoDB" id="422574at2759"/>
<dbReference type="InterPro" id="IPR010987">
    <property type="entry name" value="Glutathione-S-Trfase_C-like"/>
</dbReference>
<dbReference type="InterPro" id="IPR004045">
    <property type="entry name" value="Glutathione_S-Trfase_N"/>
</dbReference>
<dbReference type="InterPro" id="IPR040079">
    <property type="entry name" value="Glutathione_S-Trfase"/>
</dbReference>
<evidence type="ECO:0008006" key="5">
    <source>
        <dbReference type="Google" id="ProtNLM"/>
    </source>
</evidence>